<dbReference type="Pfam" id="PF00664">
    <property type="entry name" value="ABC_membrane"/>
    <property type="match status" value="1"/>
</dbReference>
<dbReference type="InterPro" id="IPR036640">
    <property type="entry name" value="ABC1_TM_sf"/>
</dbReference>
<dbReference type="InterPro" id="IPR003439">
    <property type="entry name" value="ABC_transporter-like_ATP-bd"/>
</dbReference>
<feature type="transmembrane region" description="Helical" evidence="9">
    <location>
        <begin position="465"/>
        <end position="486"/>
    </location>
</feature>
<dbReference type="RefSeq" id="WP_068499182.1">
    <property type="nucleotide sequence ID" value="NZ_LWQU01000128.1"/>
</dbReference>
<comment type="caution">
    <text evidence="12">The sequence shown here is derived from an EMBL/GenBank/DDBJ whole genome shotgun (WGS) entry which is preliminary data.</text>
</comment>
<accession>A0A178MT38</accession>
<evidence type="ECO:0000256" key="9">
    <source>
        <dbReference type="SAM" id="Phobius"/>
    </source>
</evidence>
<dbReference type="PANTHER" id="PTHR24221">
    <property type="entry name" value="ATP-BINDING CASSETTE SUB-FAMILY B"/>
    <property type="match status" value="1"/>
</dbReference>
<keyword evidence="7 9" id="KW-1133">Transmembrane helix</keyword>
<dbReference type="Gene3D" id="3.40.50.300">
    <property type="entry name" value="P-loop containing nucleotide triphosphate hydrolases"/>
    <property type="match status" value="1"/>
</dbReference>
<dbReference type="PANTHER" id="PTHR24221:SF654">
    <property type="entry name" value="ATP-BINDING CASSETTE SUB-FAMILY B MEMBER 6"/>
    <property type="match status" value="1"/>
</dbReference>
<reference evidence="12 13" key="1">
    <citation type="submission" date="2016-04" db="EMBL/GenBank/DDBJ databases">
        <title>Draft genome sequence of freshwater magnetotactic bacteria Magnetospirillum marisnigri SP-1 and Magnetospirillum moscoviense BB-1.</title>
        <authorList>
            <person name="Koziaeva V."/>
            <person name="Dziuba M.V."/>
            <person name="Ivanov T.M."/>
            <person name="Kuznetsov B."/>
            <person name="Grouzdev D.S."/>
        </authorList>
    </citation>
    <scope>NUCLEOTIDE SEQUENCE [LARGE SCALE GENOMIC DNA]</scope>
    <source>
        <strain evidence="12 13">BB-1</strain>
    </source>
</reference>
<dbReference type="GO" id="GO:0005524">
    <property type="term" value="F:ATP binding"/>
    <property type="evidence" value="ECO:0007669"/>
    <property type="project" value="UniProtKB-KW"/>
</dbReference>
<dbReference type="PROSITE" id="PS50893">
    <property type="entry name" value="ABC_TRANSPORTER_2"/>
    <property type="match status" value="1"/>
</dbReference>
<evidence type="ECO:0000256" key="5">
    <source>
        <dbReference type="ARBA" id="ARBA00022741"/>
    </source>
</evidence>
<dbReference type="GO" id="GO:0016887">
    <property type="term" value="F:ATP hydrolysis activity"/>
    <property type="evidence" value="ECO:0007669"/>
    <property type="project" value="InterPro"/>
</dbReference>
<evidence type="ECO:0000313" key="13">
    <source>
        <dbReference type="Proteomes" id="UP000078543"/>
    </source>
</evidence>
<keyword evidence="13" id="KW-1185">Reference proteome</keyword>
<evidence type="ECO:0000313" key="12">
    <source>
        <dbReference type="EMBL" id="OAN52812.1"/>
    </source>
</evidence>
<keyword evidence="4 9" id="KW-0812">Transmembrane</keyword>
<sequence>MTSQAPVPTALPPSLLAGGKTQDLAANQVLALTGESGLWLVETGELDVFAVDRDADGRPGVRRHLATVTTAGLLAGLDWPADTAINIDIVAISRGARLSHITAETLPSVSDPAALSSLGQALDRWIIGLTAGLTRFFALRSAAILPLAPGASVTAAEGTLIGCPRGLIWALVSAGSARYLGVESLAAADQPLVPLTHDSWLTADQGGATLVGYPTASLMQTPHWLARARIFHRVWLQTLARSVAHEALAEERRLDRRNGETQDAVDGTLTRLVGLVGEVVKPSPVHDPDNALAIACAAACKPLGITIEASPLMVRRRTGDRQLTVEDVARIARVRVRQVALRGQWWLQDLGPLVAFVDDDGQPVALIPGGDGKYRRQSIDGTAPRVIDATMAEDLAPMAWSFYAPLPEGRVTVAELLRMGLRNQTADLLTAGAAGIAGGLLGLALPLLTAWVFRDIIPGHLDGQLLQVGLALIMAATATTIFKIVGDVALLRIEGRIAGRLQAGIIDRLLRLPSSFFNTYSTGDLALRTLTVETVRKALTGLVLSSVLAAVFSLFSFALLFWYQPAAAALAGLLFLLVLGVSAWAGARQLKAIFEGEAISGNINSLVLQLVNGVPKLRMAGAEDRAFVRWGKVFAELRARMVRMRRIANAYTIFLAGFDIVALGLIFLVMAGAAGTDMDTGSFLAFVTAFAMFMGATTQMGRAVIQCYNVAPMIQRARPLLDTAPEVDSSKTDPGQLSGGIEVTGAVFRYDAGGPKVLNGLSVAARPGQFIALVGPSGCGKSTLMKLILGFERLEAGGIFFDGHDLRTLDIQAVRRQIGVVLQSGRLMPGTIYENIKGASDASVDDAWEAAAMAGLDGDIKAMPMGMHTVLTEGSAALSGGQVQRLLIARAVVARPRILLFDEATSALDNLTQAVVTESLSRLSVTRIAIAHRLSTVKDADRIFVMKDGRVEEQGTYDELMARNGLFSELARRQLT</sequence>
<comment type="subcellular location">
    <subcellularLocation>
        <location evidence="1">Cell membrane</location>
        <topology evidence="1">Multi-pass membrane protein</topology>
    </subcellularLocation>
</comment>
<dbReference type="OrthoDB" id="9787557at2"/>
<proteinExistence type="predicted"/>
<feature type="transmembrane region" description="Helical" evidence="9">
    <location>
        <begin position="538"/>
        <end position="562"/>
    </location>
</feature>
<evidence type="ECO:0000256" key="8">
    <source>
        <dbReference type="ARBA" id="ARBA00023136"/>
    </source>
</evidence>
<dbReference type="InterPro" id="IPR022515">
    <property type="entry name" value="NHPM_micro_ABC2"/>
</dbReference>
<dbReference type="SUPFAM" id="SSF52540">
    <property type="entry name" value="P-loop containing nucleoside triphosphate hydrolases"/>
    <property type="match status" value="1"/>
</dbReference>
<feature type="transmembrane region" description="Helical" evidence="9">
    <location>
        <begin position="683"/>
        <end position="705"/>
    </location>
</feature>
<dbReference type="SMART" id="SM00382">
    <property type="entry name" value="AAA"/>
    <property type="match status" value="1"/>
</dbReference>
<dbReference type="FunFam" id="3.40.50.300:FF:000299">
    <property type="entry name" value="ABC transporter ATP-binding protein/permease"/>
    <property type="match status" value="1"/>
</dbReference>
<evidence type="ECO:0008006" key="14">
    <source>
        <dbReference type="Google" id="ProtNLM"/>
    </source>
</evidence>
<name>A0A178MT38_9PROT</name>
<dbReference type="GO" id="GO:0140359">
    <property type="term" value="F:ABC-type transporter activity"/>
    <property type="evidence" value="ECO:0007669"/>
    <property type="project" value="InterPro"/>
</dbReference>
<dbReference type="PROSITE" id="PS50929">
    <property type="entry name" value="ABC_TM1F"/>
    <property type="match status" value="1"/>
</dbReference>
<keyword evidence="3" id="KW-1003">Cell membrane</keyword>
<dbReference type="EMBL" id="LWQU01000128">
    <property type="protein sequence ID" value="OAN52812.1"/>
    <property type="molecule type" value="Genomic_DNA"/>
</dbReference>
<dbReference type="Pfam" id="PF00005">
    <property type="entry name" value="ABC_tran"/>
    <property type="match status" value="1"/>
</dbReference>
<dbReference type="AlphaFoldDB" id="A0A178MT38"/>
<organism evidence="12 13">
    <name type="scientific">Magnetospirillum moscoviense</name>
    <dbReference type="NCBI Taxonomy" id="1437059"/>
    <lineage>
        <taxon>Bacteria</taxon>
        <taxon>Pseudomonadati</taxon>
        <taxon>Pseudomonadota</taxon>
        <taxon>Alphaproteobacteria</taxon>
        <taxon>Rhodospirillales</taxon>
        <taxon>Rhodospirillaceae</taxon>
        <taxon>Magnetospirillum</taxon>
    </lineage>
</organism>
<keyword evidence="8 9" id="KW-0472">Membrane</keyword>
<gene>
    <name evidence="12" type="ORF">A6A05_10605</name>
</gene>
<dbReference type="Gene3D" id="1.20.1560.10">
    <property type="entry name" value="ABC transporter type 1, transmembrane domain"/>
    <property type="match status" value="1"/>
</dbReference>
<dbReference type="GO" id="GO:0005886">
    <property type="term" value="C:plasma membrane"/>
    <property type="evidence" value="ECO:0007669"/>
    <property type="project" value="UniProtKB-SubCell"/>
</dbReference>
<evidence type="ECO:0000256" key="4">
    <source>
        <dbReference type="ARBA" id="ARBA00022692"/>
    </source>
</evidence>
<evidence type="ECO:0000256" key="6">
    <source>
        <dbReference type="ARBA" id="ARBA00022840"/>
    </source>
</evidence>
<keyword evidence="2" id="KW-0813">Transport</keyword>
<evidence type="ECO:0000259" key="10">
    <source>
        <dbReference type="PROSITE" id="PS50893"/>
    </source>
</evidence>
<feature type="transmembrane region" description="Helical" evidence="9">
    <location>
        <begin position="428"/>
        <end position="453"/>
    </location>
</feature>
<evidence type="ECO:0000256" key="3">
    <source>
        <dbReference type="ARBA" id="ARBA00022475"/>
    </source>
</evidence>
<dbReference type="Proteomes" id="UP000078543">
    <property type="component" value="Unassembled WGS sequence"/>
</dbReference>
<dbReference type="InterPro" id="IPR003593">
    <property type="entry name" value="AAA+_ATPase"/>
</dbReference>
<feature type="transmembrane region" description="Helical" evidence="9">
    <location>
        <begin position="648"/>
        <end position="671"/>
    </location>
</feature>
<dbReference type="STRING" id="1437059.A6A05_10605"/>
<feature type="transmembrane region" description="Helical" evidence="9">
    <location>
        <begin position="568"/>
        <end position="587"/>
    </location>
</feature>
<feature type="domain" description="ABC transporter" evidence="10">
    <location>
        <begin position="741"/>
        <end position="973"/>
    </location>
</feature>
<dbReference type="InterPro" id="IPR027417">
    <property type="entry name" value="P-loop_NTPase"/>
</dbReference>
<evidence type="ECO:0000256" key="7">
    <source>
        <dbReference type="ARBA" id="ARBA00022989"/>
    </source>
</evidence>
<feature type="domain" description="ABC transmembrane type-1" evidence="11">
    <location>
        <begin position="429"/>
        <end position="709"/>
    </location>
</feature>
<dbReference type="InterPro" id="IPR011527">
    <property type="entry name" value="ABC1_TM_dom"/>
</dbReference>
<protein>
    <recommendedName>
        <fullName evidence="14">NHLP family bacteriocin export ABC transporter permease/ATPase subunit</fullName>
    </recommendedName>
</protein>
<dbReference type="SUPFAM" id="SSF90123">
    <property type="entry name" value="ABC transporter transmembrane region"/>
    <property type="match status" value="1"/>
</dbReference>
<dbReference type="NCBIfam" id="TIGR03797">
    <property type="entry name" value="NHLM_micro_ABC2"/>
    <property type="match status" value="1"/>
</dbReference>
<evidence type="ECO:0000256" key="2">
    <source>
        <dbReference type="ARBA" id="ARBA00022448"/>
    </source>
</evidence>
<dbReference type="GO" id="GO:0034040">
    <property type="term" value="F:ATPase-coupled lipid transmembrane transporter activity"/>
    <property type="evidence" value="ECO:0007669"/>
    <property type="project" value="TreeGrafter"/>
</dbReference>
<evidence type="ECO:0000256" key="1">
    <source>
        <dbReference type="ARBA" id="ARBA00004651"/>
    </source>
</evidence>
<evidence type="ECO:0000259" key="11">
    <source>
        <dbReference type="PROSITE" id="PS50929"/>
    </source>
</evidence>
<dbReference type="InterPro" id="IPR039421">
    <property type="entry name" value="Type_1_exporter"/>
</dbReference>
<keyword evidence="6" id="KW-0067">ATP-binding</keyword>
<keyword evidence="5" id="KW-0547">Nucleotide-binding</keyword>